<organism evidence="1">
    <name type="scientific">Sinomonas puerhi</name>
    <dbReference type="NCBI Taxonomy" id="3238584"/>
    <lineage>
        <taxon>Bacteria</taxon>
        <taxon>Bacillati</taxon>
        <taxon>Actinomycetota</taxon>
        <taxon>Actinomycetes</taxon>
        <taxon>Micrococcales</taxon>
        <taxon>Micrococcaceae</taxon>
        <taxon>Sinomonas</taxon>
    </lineage>
</organism>
<reference evidence="1" key="1">
    <citation type="submission" date="2024-07" db="EMBL/GenBank/DDBJ databases">
        <authorList>
            <person name="fu j."/>
        </authorList>
    </citation>
    <scope>NUCLEOTIDE SEQUENCE</scope>
    <source>
        <strain evidence="1">P10A9</strain>
    </source>
</reference>
<dbReference type="KEGG" id="spue:AB5L97_14105"/>
<gene>
    <name evidence="1" type="ORF">AB5L97_14105</name>
</gene>
<sequence length="212" mass="22186">MTEDAPAPEQIGLGFAEVLALLAFHGGESTPATAALLGVDHYANVPDLVSAGVSSLVARSYAHVDAQGELSVEGAVAGIAVALGAAERRMLLTLESPEWSDRIVLLEAPEVAVLARPRAYGTWWVLPQPAELPGAEATFALVRGHLTEHPEGRVLVERHIEGHGVALSIRRAGDGGWMLGQAVPGTEDIAEFPADDDALVVTLRAVRGDQVA</sequence>
<accession>A0AB39L0R8</accession>
<dbReference type="EMBL" id="CP163302">
    <property type="protein sequence ID" value="XDP44400.1"/>
    <property type="molecule type" value="Genomic_DNA"/>
</dbReference>
<dbReference type="AlphaFoldDB" id="A0AB39L0R8"/>
<proteinExistence type="predicted"/>
<protein>
    <submittedName>
        <fullName evidence="1">Uncharacterized protein</fullName>
    </submittedName>
</protein>
<dbReference type="RefSeq" id="WP_307955591.1">
    <property type="nucleotide sequence ID" value="NZ_CP163302.1"/>
</dbReference>
<name>A0AB39L0R8_9MICC</name>
<evidence type="ECO:0000313" key="1">
    <source>
        <dbReference type="EMBL" id="XDP44400.1"/>
    </source>
</evidence>